<comment type="caution">
    <text evidence="3">The sequence shown here is derived from an EMBL/GenBank/DDBJ whole genome shotgun (WGS) entry which is preliminary data.</text>
</comment>
<feature type="transmembrane region" description="Helical" evidence="2">
    <location>
        <begin position="178"/>
        <end position="208"/>
    </location>
</feature>
<evidence type="ECO:0000313" key="3">
    <source>
        <dbReference type="EMBL" id="MBO0951492.1"/>
    </source>
</evidence>
<gene>
    <name evidence="3" type="ORF">J2I46_23110</name>
</gene>
<dbReference type="EMBL" id="JAFMYW010000008">
    <property type="protein sequence ID" value="MBO0951492.1"/>
    <property type="molecule type" value="Genomic_DNA"/>
</dbReference>
<feature type="compositionally biased region" description="Polar residues" evidence="1">
    <location>
        <begin position="53"/>
        <end position="66"/>
    </location>
</feature>
<evidence type="ECO:0000313" key="4">
    <source>
        <dbReference type="Proteomes" id="UP000664628"/>
    </source>
</evidence>
<dbReference type="Proteomes" id="UP000664628">
    <property type="component" value="Unassembled WGS sequence"/>
</dbReference>
<accession>A0ABS3JNB6</accession>
<evidence type="ECO:0000256" key="2">
    <source>
        <dbReference type="SAM" id="Phobius"/>
    </source>
</evidence>
<feature type="region of interest" description="Disordered" evidence="1">
    <location>
        <begin position="129"/>
        <end position="149"/>
    </location>
</feature>
<keyword evidence="2" id="KW-0812">Transmembrane</keyword>
<dbReference type="RefSeq" id="WP_207331450.1">
    <property type="nucleotide sequence ID" value="NZ_JAFMYW010000008.1"/>
</dbReference>
<name>A0ABS3JNB6_9BACT</name>
<keyword evidence="4" id="KW-1185">Reference proteome</keyword>
<reference evidence="3 4" key="1">
    <citation type="submission" date="2021-03" db="EMBL/GenBank/DDBJ databases">
        <title>Fibrella sp. HMF5405 genome sequencing and assembly.</title>
        <authorList>
            <person name="Kang H."/>
            <person name="Kim H."/>
            <person name="Bae S."/>
            <person name="Joh K."/>
        </authorList>
    </citation>
    <scope>NUCLEOTIDE SEQUENCE [LARGE SCALE GENOMIC DNA]</scope>
    <source>
        <strain evidence="3 4">HMF5405</strain>
    </source>
</reference>
<protein>
    <submittedName>
        <fullName evidence="3">Uncharacterized protein</fullName>
    </submittedName>
</protein>
<evidence type="ECO:0000256" key="1">
    <source>
        <dbReference type="SAM" id="MobiDB-lite"/>
    </source>
</evidence>
<proteinExistence type="predicted"/>
<sequence length="226" mass="24403">MSSHPASFRISSAPGFLTVGLLIGLSACQRPVAHFQRSQRTVFYSPAPKLLSPETSANVPDDSSANVPGEQEHAQAILPLSPAKPIAYARASRPVEPTNAPASGPVQSTYPVAERVRQHQDNARRLLTPAAATDTPIPVSEHQPGPKPKKTLREILGLPPRRKLNWWQRISWQLKASVIIILIAVVFAILGITLLSIVFGVIGALLLIRGLKKSFKVRRGIFGLGG</sequence>
<keyword evidence="2" id="KW-1133">Transmembrane helix</keyword>
<keyword evidence="2" id="KW-0472">Membrane</keyword>
<feature type="region of interest" description="Disordered" evidence="1">
    <location>
        <begin position="51"/>
        <end position="72"/>
    </location>
</feature>
<organism evidence="3 4">
    <name type="scientific">Fibrella forsythiae</name>
    <dbReference type="NCBI Taxonomy" id="2817061"/>
    <lineage>
        <taxon>Bacteria</taxon>
        <taxon>Pseudomonadati</taxon>
        <taxon>Bacteroidota</taxon>
        <taxon>Cytophagia</taxon>
        <taxon>Cytophagales</taxon>
        <taxon>Spirosomataceae</taxon>
        <taxon>Fibrella</taxon>
    </lineage>
</organism>